<name>A0A6J5TA45_9CAUD</name>
<gene>
    <name evidence="2" type="ORF">UFOVP71_250</name>
</gene>
<dbReference type="EMBL" id="LR797824">
    <property type="protein sequence ID" value="CAB4241712.1"/>
    <property type="molecule type" value="Genomic_DNA"/>
</dbReference>
<dbReference type="NCBIfam" id="NF041728">
    <property type="entry name" value="BPSL0761_fam"/>
    <property type="match status" value="1"/>
</dbReference>
<accession>A0A6J5TA45</accession>
<evidence type="ECO:0000313" key="2">
    <source>
        <dbReference type="EMBL" id="CAB4241712.1"/>
    </source>
</evidence>
<feature type="region of interest" description="Disordered" evidence="1">
    <location>
        <begin position="51"/>
        <end position="73"/>
    </location>
</feature>
<organism evidence="2">
    <name type="scientific">uncultured Caudovirales phage</name>
    <dbReference type="NCBI Taxonomy" id="2100421"/>
    <lineage>
        <taxon>Viruses</taxon>
        <taxon>Duplodnaviria</taxon>
        <taxon>Heunggongvirae</taxon>
        <taxon>Uroviricota</taxon>
        <taxon>Caudoviricetes</taxon>
        <taxon>Peduoviridae</taxon>
        <taxon>Maltschvirus</taxon>
        <taxon>Maltschvirus maltsch</taxon>
    </lineage>
</organism>
<sequence>MTTPDERYRAMLEGMRLIEDLLIPQVTPRVPGTIRERARWIMRHYPSQADMERLASKAPDQLSTKDFQGNKIK</sequence>
<dbReference type="InterPro" id="IPR049723">
    <property type="entry name" value="BPSL0761-like"/>
</dbReference>
<protein>
    <submittedName>
        <fullName evidence="2">Uncharacterized protein</fullName>
    </submittedName>
</protein>
<evidence type="ECO:0000256" key="1">
    <source>
        <dbReference type="SAM" id="MobiDB-lite"/>
    </source>
</evidence>
<reference evidence="2" key="1">
    <citation type="submission" date="2020-05" db="EMBL/GenBank/DDBJ databases">
        <authorList>
            <person name="Chiriac C."/>
            <person name="Salcher M."/>
            <person name="Ghai R."/>
            <person name="Kavagutti S V."/>
        </authorList>
    </citation>
    <scope>NUCLEOTIDE SEQUENCE</scope>
</reference>
<proteinExistence type="predicted"/>